<protein>
    <recommendedName>
        <fullName evidence="5">Lipoprotein</fullName>
    </recommendedName>
</protein>
<dbReference type="RefSeq" id="WP_275682707.1">
    <property type="nucleotide sequence ID" value="NZ_JAJLJH010000003.1"/>
</dbReference>
<feature type="signal peptide" evidence="2">
    <location>
        <begin position="1"/>
        <end position="24"/>
    </location>
</feature>
<accession>A0A9X1YHN2</accession>
<dbReference type="EMBL" id="JAJLJH010000003">
    <property type="protein sequence ID" value="MCK9686664.1"/>
    <property type="molecule type" value="Genomic_DNA"/>
</dbReference>
<sequence length="181" mass="18707">MNASTILCLAAVLALAGCNRHEEAATPAPESAASDNSAFLEGATAAASAASEPVPPPPPPAPQADRGPPPDVPPIVRDGIRYAQGDAERDPGLAQASGMLVVSDDFSGKRLWTLAVYNAGVDAKKNASARSIYFKTMAFDPDGRLRVVNEDGEAFLVDVRRHLATPAPAKPDAADGAPLVR</sequence>
<comment type="caution">
    <text evidence="3">The sequence shown here is derived from an EMBL/GenBank/DDBJ whole genome shotgun (WGS) entry which is preliminary data.</text>
</comment>
<dbReference type="Proteomes" id="UP001139353">
    <property type="component" value="Unassembled WGS sequence"/>
</dbReference>
<proteinExistence type="predicted"/>
<evidence type="ECO:0000313" key="3">
    <source>
        <dbReference type="EMBL" id="MCK9686664.1"/>
    </source>
</evidence>
<feature type="chain" id="PRO_5040926295" description="Lipoprotein" evidence="2">
    <location>
        <begin position="25"/>
        <end position="181"/>
    </location>
</feature>
<keyword evidence="4" id="KW-1185">Reference proteome</keyword>
<evidence type="ECO:0000256" key="2">
    <source>
        <dbReference type="SAM" id="SignalP"/>
    </source>
</evidence>
<name>A0A9X1YHN2_9BURK</name>
<reference evidence="3" key="1">
    <citation type="submission" date="2021-11" db="EMBL/GenBank/DDBJ databases">
        <title>BS-T2-15 a new species belonging to the Comamonadaceae family isolated from the soil of a French oak forest.</title>
        <authorList>
            <person name="Mieszkin S."/>
            <person name="Alain K."/>
        </authorList>
    </citation>
    <scope>NUCLEOTIDE SEQUENCE</scope>
    <source>
        <strain evidence="3">BS-T2-15</strain>
    </source>
</reference>
<evidence type="ECO:0000256" key="1">
    <source>
        <dbReference type="SAM" id="MobiDB-lite"/>
    </source>
</evidence>
<feature type="compositionally biased region" description="Low complexity" evidence="1">
    <location>
        <begin position="43"/>
        <end position="52"/>
    </location>
</feature>
<organism evidence="3 4">
    <name type="scientific">Scleromatobacter humisilvae</name>
    <dbReference type="NCBI Taxonomy" id="2897159"/>
    <lineage>
        <taxon>Bacteria</taxon>
        <taxon>Pseudomonadati</taxon>
        <taxon>Pseudomonadota</taxon>
        <taxon>Betaproteobacteria</taxon>
        <taxon>Burkholderiales</taxon>
        <taxon>Sphaerotilaceae</taxon>
        <taxon>Scleromatobacter</taxon>
    </lineage>
</organism>
<feature type="region of interest" description="Disordered" evidence="1">
    <location>
        <begin position="25"/>
        <end position="75"/>
    </location>
</feature>
<evidence type="ECO:0008006" key="5">
    <source>
        <dbReference type="Google" id="ProtNLM"/>
    </source>
</evidence>
<feature type="compositionally biased region" description="Low complexity" evidence="1">
    <location>
        <begin position="25"/>
        <end position="34"/>
    </location>
</feature>
<evidence type="ECO:0000313" key="4">
    <source>
        <dbReference type="Proteomes" id="UP001139353"/>
    </source>
</evidence>
<feature type="compositionally biased region" description="Pro residues" evidence="1">
    <location>
        <begin position="53"/>
        <end position="73"/>
    </location>
</feature>
<keyword evidence="2" id="KW-0732">Signal</keyword>
<dbReference type="AlphaFoldDB" id="A0A9X1YHN2"/>
<gene>
    <name evidence="3" type="ORF">LPC04_13195</name>
</gene>